<dbReference type="GO" id="GO:0050482">
    <property type="term" value="P:arachidonate secretion"/>
    <property type="evidence" value="ECO:0007669"/>
    <property type="project" value="InterPro"/>
</dbReference>
<dbReference type="VEuPathDB" id="FungiDB:GGTG_07509"/>
<dbReference type="RefSeq" id="XP_009223597.1">
    <property type="nucleotide sequence ID" value="XM_009225333.1"/>
</dbReference>
<evidence type="ECO:0008006" key="5">
    <source>
        <dbReference type="Google" id="ProtNLM"/>
    </source>
</evidence>
<evidence type="ECO:0000313" key="3">
    <source>
        <dbReference type="EnsemblFungi" id="EJT73653"/>
    </source>
</evidence>
<keyword evidence="1" id="KW-0732">Signal</keyword>
<dbReference type="GO" id="GO:0004623">
    <property type="term" value="F:phospholipase A2 activity"/>
    <property type="evidence" value="ECO:0007669"/>
    <property type="project" value="InterPro"/>
</dbReference>
<dbReference type="AlphaFoldDB" id="J3P1W1"/>
<name>J3P1W1_GAET3</name>
<dbReference type="OrthoDB" id="5120271at2759"/>
<accession>J3P1W1</accession>
<reference evidence="3" key="4">
    <citation type="journal article" date="2015" name="G3 (Bethesda)">
        <title>Genome sequences of three phytopathogenic species of the Magnaporthaceae family of fungi.</title>
        <authorList>
            <person name="Okagaki L.H."/>
            <person name="Nunes C.C."/>
            <person name="Sailsbery J."/>
            <person name="Clay B."/>
            <person name="Brown D."/>
            <person name="John T."/>
            <person name="Oh Y."/>
            <person name="Young N."/>
            <person name="Fitzgerald M."/>
            <person name="Haas B.J."/>
            <person name="Zeng Q."/>
            <person name="Young S."/>
            <person name="Adiconis X."/>
            <person name="Fan L."/>
            <person name="Levin J.Z."/>
            <person name="Mitchell T.K."/>
            <person name="Okubara P.A."/>
            <person name="Farman M.L."/>
            <person name="Kohn L.M."/>
            <person name="Birren B."/>
            <person name="Ma L.-J."/>
            <person name="Dean R.A."/>
        </authorList>
    </citation>
    <scope>NUCLEOTIDE SEQUENCE</scope>
    <source>
        <strain evidence="3">R3-111a-1</strain>
    </source>
</reference>
<feature type="signal peptide" evidence="1">
    <location>
        <begin position="1"/>
        <end position="18"/>
    </location>
</feature>
<feature type="chain" id="PRO_5015094785" description="Secretory phospholipase A2" evidence="1">
    <location>
        <begin position="19"/>
        <end position="193"/>
    </location>
</feature>
<dbReference type="Proteomes" id="UP000006039">
    <property type="component" value="Unassembled WGS sequence"/>
</dbReference>
<dbReference type="InterPro" id="IPR015141">
    <property type="entry name" value="PLipase_A2_prok/fun"/>
</dbReference>
<dbReference type="GO" id="GO:0006644">
    <property type="term" value="P:phospholipid metabolic process"/>
    <property type="evidence" value="ECO:0007669"/>
    <property type="project" value="InterPro"/>
</dbReference>
<proteinExistence type="predicted"/>
<evidence type="ECO:0000256" key="1">
    <source>
        <dbReference type="SAM" id="SignalP"/>
    </source>
</evidence>
<evidence type="ECO:0000313" key="4">
    <source>
        <dbReference type="Proteomes" id="UP000006039"/>
    </source>
</evidence>
<dbReference type="HOGENOM" id="CLU_053014_1_0_1"/>
<dbReference type="SUPFAM" id="SSF48619">
    <property type="entry name" value="Phospholipase A2, PLA2"/>
    <property type="match status" value="1"/>
</dbReference>
<dbReference type="InterPro" id="IPR036444">
    <property type="entry name" value="PLipase_A2_dom_sf"/>
</dbReference>
<sequence>MKLTAAFALVLGAAAAPAAPLVVAPRQTAELVAPRQTAELVALTDRYSFELTLPAFSARHAARDPPTLDWTTDGCSSSPDNPLGFPFLPGCHRHDFGYRNFKIQTRFTESNRLRLDNKLRVDLKYQCQSVNDIVRSLCNSLADVYYAAVRAFGGGGTQGILEADPVLVREYEAKLAAHNALMEEARQQGIIPA</sequence>
<organism evidence="2">
    <name type="scientific">Gaeumannomyces tritici (strain R3-111a-1)</name>
    <name type="common">Wheat and barley take-all root rot fungus</name>
    <name type="synonym">Gaeumannomyces graminis var. tritici</name>
    <dbReference type="NCBI Taxonomy" id="644352"/>
    <lineage>
        <taxon>Eukaryota</taxon>
        <taxon>Fungi</taxon>
        <taxon>Dikarya</taxon>
        <taxon>Ascomycota</taxon>
        <taxon>Pezizomycotina</taxon>
        <taxon>Sordariomycetes</taxon>
        <taxon>Sordariomycetidae</taxon>
        <taxon>Magnaporthales</taxon>
        <taxon>Magnaporthaceae</taxon>
        <taxon>Gaeumannomyces</taxon>
    </lineage>
</organism>
<dbReference type="EMBL" id="GL385398">
    <property type="protein sequence ID" value="EJT73653.1"/>
    <property type="molecule type" value="Genomic_DNA"/>
</dbReference>
<evidence type="ECO:0000313" key="2">
    <source>
        <dbReference type="EMBL" id="EJT73653.1"/>
    </source>
</evidence>
<dbReference type="eggNOG" id="ENOG502SU72">
    <property type="taxonomic scope" value="Eukaryota"/>
</dbReference>
<keyword evidence="4" id="KW-1185">Reference proteome</keyword>
<reference evidence="4" key="1">
    <citation type="submission" date="2010-07" db="EMBL/GenBank/DDBJ databases">
        <title>The genome sequence of Gaeumannomyces graminis var. tritici strain R3-111a-1.</title>
        <authorList>
            <consortium name="The Broad Institute Genome Sequencing Platform"/>
            <person name="Ma L.-J."/>
            <person name="Dead R."/>
            <person name="Young S."/>
            <person name="Zeng Q."/>
            <person name="Koehrsen M."/>
            <person name="Alvarado L."/>
            <person name="Berlin A."/>
            <person name="Chapman S.B."/>
            <person name="Chen Z."/>
            <person name="Freedman E."/>
            <person name="Gellesch M."/>
            <person name="Goldberg J."/>
            <person name="Griggs A."/>
            <person name="Gujja S."/>
            <person name="Heilman E.R."/>
            <person name="Heiman D."/>
            <person name="Hepburn T."/>
            <person name="Howarth C."/>
            <person name="Jen D."/>
            <person name="Larson L."/>
            <person name="Mehta T."/>
            <person name="Neiman D."/>
            <person name="Pearson M."/>
            <person name="Roberts A."/>
            <person name="Saif S."/>
            <person name="Shea T."/>
            <person name="Shenoy N."/>
            <person name="Sisk P."/>
            <person name="Stolte C."/>
            <person name="Sykes S."/>
            <person name="Walk T."/>
            <person name="White J."/>
            <person name="Yandava C."/>
            <person name="Haas B."/>
            <person name="Nusbaum C."/>
            <person name="Birren B."/>
        </authorList>
    </citation>
    <scope>NUCLEOTIDE SEQUENCE [LARGE SCALE GENOMIC DNA]</scope>
    <source>
        <strain evidence="4">R3-111a-1</strain>
    </source>
</reference>
<reference evidence="2" key="2">
    <citation type="submission" date="2010-07" db="EMBL/GenBank/DDBJ databases">
        <authorList>
            <consortium name="The Broad Institute Genome Sequencing Platform"/>
            <consortium name="Broad Institute Genome Sequencing Center for Infectious Disease"/>
            <person name="Ma L.-J."/>
            <person name="Dead R."/>
            <person name="Young S."/>
            <person name="Zeng Q."/>
            <person name="Koehrsen M."/>
            <person name="Alvarado L."/>
            <person name="Berlin A."/>
            <person name="Chapman S.B."/>
            <person name="Chen Z."/>
            <person name="Freedman E."/>
            <person name="Gellesch M."/>
            <person name="Goldberg J."/>
            <person name="Griggs A."/>
            <person name="Gujja S."/>
            <person name="Heilman E.R."/>
            <person name="Heiman D."/>
            <person name="Hepburn T."/>
            <person name="Howarth C."/>
            <person name="Jen D."/>
            <person name="Larson L."/>
            <person name="Mehta T."/>
            <person name="Neiman D."/>
            <person name="Pearson M."/>
            <person name="Roberts A."/>
            <person name="Saif S."/>
            <person name="Shea T."/>
            <person name="Shenoy N."/>
            <person name="Sisk P."/>
            <person name="Stolte C."/>
            <person name="Sykes S."/>
            <person name="Walk T."/>
            <person name="White J."/>
            <person name="Yandava C."/>
            <person name="Haas B."/>
            <person name="Nusbaum C."/>
            <person name="Birren B."/>
        </authorList>
    </citation>
    <scope>NUCLEOTIDE SEQUENCE</scope>
    <source>
        <strain evidence="2">R3-111a-1</strain>
    </source>
</reference>
<protein>
    <recommendedName>
        <fullName evidence="5">Secretory phospholipase A2</fullName>
    </recommendedName>
</protein>
<reference evidence="2" key="3">
    <citation type="submission" date="2010-09" db="EMBL/GenBank/DDBJ databases">
        <title>Annotation of Gaeumannomyces graminis var. tritici R3-111a-1.</title>
        <authorList>
            <consortium name="The Broad Institute Genome Sequencing Platform"/>
            <person name="Ma L.-J."/>
            <person name="Dead R."/>
            <person name="Young S.K."/>
            <person name="Zeng Q."/>
            <person name="Gargeya S."/>
            <person name="Fitzgerald M."/>
            <person name="Haas B."/>
            <person name="Abouelleil A."/>
            <person name="Alvarado L."/>
            <person name="Arachchi H.M."/>
            <person name="Berlin A."/>
            <person name="Brown A."/>
            <person name="Chapman S.B."/>
            <person name="Chen Z."/>
            <person name="Dunbar C."/>
            <person name="Freedman E."/>
            <person name="Gearin G."/>
            <person name="Gellesch M."/>
            <person name="Goldberg J."/>
            <person name="Griggs A."/>
            <person name="Gujja S."/>
            <person name="Heiman D."/>
            <person name="Howarth C."/>
            <person name="Larson L."/>
            <person name="Lui A."/>
            <person name="MacDonald P.J.P."/>
            <person name="Mehta T."/>
            <person name="Montmayeur A."/>
            <person name="Murphy C."/>
            <person name="Neiman D."/>
            <person name="Pearson M."/>
            <person name="Priest M."/>
            <person name="Roberts A."/>
            <person name="Saif S."/>
            <person name="Shea T."/>
            <person name="Shenoy N."/>
            <person name="Sisk P."/>
            <person name="Stolte C."/>
            <person name="Sykes S."/>
            <person name="Yandava C."/>
            <person name="Wortman J."/>
            <person name="Nusbaum C."/>
            <person name="Birren B."/>
        </authorList>
    </citation>
    <scope>NUCLEOTIDE SEQUENCE</scope>
    <source>
        <strain evidence="2">R3-111a-1</strain>
    </source>
</reference>
<gene>
    <name evidence="3" type="primary">20347967</name>
    <name evidence="2" type="ORF">GGTG_07509</name>
</gene>
<dbReference type="Pfam" id="PF09056">
    <property type="entry name" value="Phospholip_A2_3"/>
    <property type="match status" value="1"/>
</dbReference>
<dbReference type="EnsemblFungi" id="EJT73653">
    <property type="protein sequence ID" value="EJT73653"/>
    <property type="gene ID" value="GGTG_07509"/>
</dbReference>
<dbReference type="GeneID" id="20347967"/>
<dbReference type="Gene3D" id="1.20.90.10">
    <property type="entry name" value="Phospholipase A2 domain"/>
    <property type="match status" value="1"/>
</dbReference>
<reference evidence="3" key="5">
    <citation type="submission" date="2018-04" db="UniProtKB">
        <authorList>
            <consortium name="EnsemblFungi"/>
        </authorList>
    </citation>
    <scope>IDENTIFICATION</scope>
    <source>
        <strain evidence="3">R3-111a-1</strain>
    </source>
</reference>